<dbReference type="EMBL" id="PZQS01000009">
    <property type="protein sequence ID" value="PVD24417.1"/>
    <property type="molecule type" value="Genomic_DNA"/>
</dbReference>
<dbReference type="PROSITE" id="PS01227">
    <property type="entry name" value="UPF0012"/>
    <property type="match status" value="1"/>
</dbReference>
<dbReference type="PROSITE" id="PS50263">
    <property type="entry name" value="CN_HYDROLASE"/>
    <property type="match status" value="1"/>
</dbReference>
<dbReference type="GO" id="GO:0047710">
    <property type="term" value="F:bis(5'-adenosyl)-triphosphatase activity"/>
    <property type="evidence" value="ECO:0007669"/>
    <property type="project" value="UniProtKB-UniRule"/>
</dbReference>
<evidence type="ECO:0000313" key="17">
    <source>
        <dbReference type="Proteomes" id="UP000245119"/>
    </source>
</evidence>
<evidence type="ECO:0000256" key="10">
    <source>
        <dbReference type="PIRSR" id="PIRSR639383-2"/>
    </source>
</evidence>
<keyword evidence="3 13" id="KW-0547">Nucleotide-binding</keyword>
<evidence type="ECO:0000313" key="16">
    <source>
        <dbReference type="EMBL" id="PVD24417.1"/>
    </source>
</evidence>
<evidence type="ECO:0000259" key="15">
    <source>
        <dbReference type="PROSITE" id="PS51084"/>
    </source>
</evidence>
<evidence type="ECO:0000256" key="13">
    <source>
        <dbReference type="RuleBase" id="RU366076"/>
    </source>
</evidence>
<evidence type="ECO:0000256" key="3">
    <source>
        <dbReference type="ARBA" id="ARBA00022741"/>
    </source>
</evidence>
<feature type="binding site" evidence="10">
    <location>
        <position position="386"/>
    </location>
    <ligand>
        <name>substrate</name>
    </ligand>
</feature>
<evidence type="ECO:0000256" key="11">
    <source>
        <dbReference type="PIRSR" id="PIRSR639383-3"/>
    </source>
</evidence>
<dbReference type="InterPro" id="IPR001110">
    <property type="entry name" value="UPF0012_CS"/>
</dbReference>
<dbReference type="Gene3D" id="3.30.428.10">
    <property type="entry name" value="HIT-like"/>
    <property type="match status" value="1"/>
</dbReference>
<dbReference type="PANTHER" id="PTHR23088">
    <property type="entry name" value="NITRILASE-RELATED"/>
    <property type="match status" value="1"/>
</dbReference>
<dbReference type="InterPro" id="IPR003010">
    <property type="entry name" value="C-N_Hydrolase"/>
</dbReference>
<feature type="short sequence motif" description="Histidine triad motif" evidence="12">
    <location>
        <begin position="397"/>
        <end position="401"/>
    </location>
</feature>
<keyword evidence="5" id="KW-0511">Multifunctional enzyme</keyword>
<dbReference type="InterPro" id="IPR039383">
    <property type="entry name" value="FHIT"/>
</dbReference>
<name>A0A2T7NTB0_POMCA</name>
<feature type="site" description="Important for induction of apoptosis" evidence="11">
    <location>
        <position position="417"/>
    </location>
</feature>
<dbReference type="SUPFAM" id="SSF56317">
    <property type="entry name" value="Carbon-nitrogen hydrolase"/>
    <property type="match status" value="1"/>
</dbReference>
<organism evidence="16 17">
    <name type="scientific">Pomacea canaliculata</name>
    <name type="common">Golden apple snail</name>
    <dbReference type="NCBI Taxonomy" id="400727"/>
    <lineage>
        <taxon>Eukaryota</taxon>
        <taxon>Metazoa</taxon>
        <taxon>Spiralia</taxon>
        <taxon>Lophotrochozoa</taxon>
        <taxon>Mollusca</taxon>
        <taxon>Gastropoda</taxon>
        <taxon>Caenogastropoda</taxon>
        <taxon>Architaenioglossa</taxon>
        <taxon>Ampullarioidea</taxon>
        <taxon>Ampullariidae</taxon>
        <taxon>Pomacea</taxon>
    </lineage>
</organism>
<dbReference type="SUPFAM" id="SSF54197">
    <property type="entry name" value="HIT-like"/>
    <property type="match status" value="1"/>
</dbReference>
<dbReference type="CDD" id="cd07572">
    <property type="entry name" value="nit"/>
    <property type="match status" value="1"/>
</dbReference>
<evidence type="ECO:0000256" key="4">
    <source>
        <dbReference type="ARBA" id="ARBA00022801"/>
    </source>
</evidence>
<dbReference type="InterPro" id="IPR036526">
    <property type="entry name" value="C-N_Hydrolase_sf"/>
</dbReference>
<dbReference type="AlphaFoldDB" id="A0A2T7NTB0"/>
<sequence length="454" mass="50743">MASNSFPLSSEKMNPLVGVCQMTSTADKEANFAVCQALIHKAKKLGVQMLFFPEACDYIADSKSQTVEMAESLNGDIMKRYCRAAQESGIWLSIGGFHQKGPDSDVKRIHNTHVLIDNEGTIRATYEKAHLFDLDLKGRVRLCESDYTVPGKKIVPPVMTPIGRVAMSTCYDVRFPELALVLTQQGADILTFPSAFTQATGMAHWEVLMRARAIENQCYVIAAAQTGRHNEKRVSYGHAMIVDPWGCVVAQCQEGTNVAVAEIDLGYRARIQQEMPVWQHRRFDLYSPVTALKCDLTYDLDRQPEYQFGHVKISSSCVFSRSALSYAFVNIKPVVPGHMLVASLRAVERLTDLTHAEVADLFCLAQRVSDVAQKQFKACSVTLAVQDGIDAGQTIKHVHVHILPRKQDDFKQNDDVYHHLQMHDKDLSNGTPGLRTQEEMAEEAALMREAFSKY</sequence>
<dbReference type="FunFam" id="3.60.110.10:FF:000005">
    <property type="entry name" value="nitrilase homolog 1 isoform X1"/>
    <property type="match status" value="1"/>
</dbReference>
<comment type="catalytic activity">
    <reaction evidence="6 13">
        <text>P(1),P(3)-bis(5'-adenosyl) triphosphate + H2O = AMP + ADP + 2 H(+)</text>
        <dbReference type="Rhea" id="RHEA:13893"/>
        <dbReference type="ChEBI" id="CHEBI:15377"/>
        <dbReference type="ChEBI" id="CHEBI:15378"/>
        <dbReference type="ChEBI" id="CHEBI:58529"/>
        <dbReference type="ChEBI" id="CHEBI:456215"/>
        <dbReference type="ChEBI" id="CHEBI:456216"/>
        <dbReference type="EC" id="3.6.1.29"/>
    </reaction>
</comment>
<dbReference type="CDD" id="cd01275">
    <property type="entry name" value="FHIT"/>
    <property type="match status" value="1"/>
</dbReference>
<comment type="similarity">
    <text evidence="8">In the N-terminal section; belongs to the UPF0012 family.</text>
</comment>
<keyword evidence="4 13" id="KW-0378">Hydrolase</keyword>
<proteinExistence type="inferred from homology"/>
<dbReference type="InterPro" id="IPR036265">
    <property type="entry name" value="HIT-like_sf"/>
</dbReference>
<comment type="subunit">
    <text evidence="2">Homotetramer.</text>
</comment>
<evidence type="ECO:0000256" key="6">
    <source>
        <dbReference type="ARBA" id="ARBA00047780"/>
    </source>
</evidence>
<dbReference type="OrthoDB" id="680339at2759"/>
<comment type="function">
    <text evidence="7">Cleaves A-5'-PPP-5'A to yield AMP and ADP.</text>
</comment>
<protein>
    <recommendedName>
        <fullName evidence="13">Bis(5'-adenosyl)-triphosphatase</fullName>
        <ecNumber evidence="13">3.6.1.29</ecNumber>
    </recommendedName>
</protein>
<evidence type="ECO:0000256" key="5">
    <source>
        <dbReference type="ARBA" id="ARBA00023268"/>
    </source>
</evidence>
<dbReference type="PROSITE" id="PS51084">
    <property type="entry name" value="HIT_2"/>
    <property type="match status" value="1"/>
</dbReference>
<dbReference type="PROSITE" id="PS00892">
    <property type="entry name" value="HIT_1"/>
    <property type="match status" value="1"/>
</dbReference>
<feature type="domain" description="CN hydrolase" evidence="14">
    <location>
        <begin position="15"/>
        <end position="265"/>
    </location>
</feature>
<dbReference type="Pfam" id="PF01230">
    <property type="entry name" value="HIT"/>
    <property type="match status" value="1"/>
</dbReference>
<dbReference type="InterPro" id="IPR045254">
    <property type="entry name" value="Nit1/2_C-N_Hydrolase"/>
</dbReference>
<accession>A0A2T7NTB0</accession>
<comment type="caution">
    <text evidence="16">The sequence shown here is derived from an EMBL/GenBank/DDBJ whole genome shotgun (WGS) entry which is preliminary data.</text>
</comment>
<reference evidence="16 17" key="1">
    <citation type="submission" date="2018-04" db="EMBL/GenBank/DDBJ databases">
        <title>The genome of golden apple snail Pomacea canaliculata provides insight into stress tolerance and invasive adaptation.</title>
        <authorList>
            <person name="Liu C."/>
            <person name="Liu B."/>
            <person name="Ren Y."/>
            <person name="Zhang Y."/>
            <person name="Wang H."/>
            <person name="Li S."/>
            <person name="Jiang F."/>
            <person name="Yin L."/>
            <person name="Zhang G."/>
            <person name="Qian W."/>
            <person name="Fan W."/>
        </authorList>
    </citation>
    <scope>NUCLEOTIDE SEQUENCE [LARGE SCALE GENOMIC DNA]</scope>
    <source>
        <strain evidence="16">SZHN2017</strain>
        <tissue evidence="16">Muscle</tissue>
    </source>
</reference>
<dbReference type="Proteomes" id="UP000245119">
    <property type="component" value="Linkage Group LG9"/>
</dbReference>
<evidence type="ECO:0000256" key="1">
    <source>
        <dbReference type="ARBA" id="ARBA00001936"/>
    </source>
</evidence>
<feature type="binding site" evidence="10">
    <location>
        <position position="401"/>
    </location>
    <ligand>
        <name>substrate</name>
    </ligand>
</feature>
<gene>
    <name evidence="16" type="ORF">C0Q70_14899</name>
</gene>
<evidence type="ECO:0000256" key="7">
    <source>
        <dbReference type="ARBA" id="ARBA00057461"/>
    </source>
</evidence>
<dbReference type="Pfam" id="PF00795">
    <property type="entry name" value="CN_hydrolase"/>
    <property type="match status" value="1"/>
</dbReference>
<dbReference type="STRING" id="400727.A0A2T7NTB0"/>
<evidence type="ECO:0000259" key="14">
    <source>
        <dbReference type="PROSITE" id="PS50263"/>
    </source>
</evidence>
<evidence type="ECO:0000256" key="8">
    <source>
        <dbReference type="ARBA" id="ARBA00061127"/>
    </source>
</evidence>
<evidence type="ECO:0000256" key="2">
    <source>
        <dbReference type="ARBA" id="ARBA00011881"/>
    </source>
</evidence>
<dbReference type="GO" id="GO:0000166">
    <property type="term" value="F:nucleotide binding"/>
    <property type="evidence" value="ECO:0007669"/>
    <property type="project" value="UniProtKB-KW"/>
</dbReference>
<keyword evidence="17" id="KW-1185">Reference proteome</keyword>
<dbReference type="FunFam" id="3.30.428.10:FF:000011">
    <property type="entry name" value="Fragile histidine triad"/>
    <property type="match status" value="1"/>
</dbReference>
<dbReference type="PANTHER" id="PTHR23088:SF27">
    <property type="entry name" value="DEAMINATED GLUTATHIONE AMIDASE"/>
    <property type="match status" value="1"/>
</dbReference>
<comment type="cofactor">
    <cofactor evidence="1 13">
        <name>Mn(2+)</name>
        <dbReference type="ChEBI" id="CHEBI:29035"/>
    </cofactor>
</comment>
<feature type="binding site" evidence="10">
    <location>
        <position position="330"/>
    </location>
    <ligand>
        <name>substrate</name>
    </ligand>
</feature>
<dbReference type="InterPro" id="IPR011146">
    <property type="entry name" value="HIT-like"/>
</dbReference>
<dbReference type="EC" id="3.6.1.29" evidence="13"/>
<feature type="domain" description="HIT" evidence="15">
    <location>
        <begin position="304"/>
        <end position="412"/>
    </location>
</feature>
<dbReference type="InterPro" id="IPR019808">
    <property type="entry name" value="Histidine_triad_CS"/>
</dbReference>
<evidence type="ECO:0000256" key="12">
    <source>
        <dbReference type="PROSITE-ProRule" id="PRU00464"/>
    </source>
</evidence>
<dbReference type="GO" id="GO:0016811">
    <property type="term" value="F:hydrolase activity, acting on carbon-nitrogen (but not peptide) bonds, in linear amides"/>
    <property type="evidence" value="ECO:0007669"/>
    <property type="project" value="InterPro"/>
</dbReference>
<feature type="active site" description="Tele-AMP-histidine intermediate" evidence="9">
    <location>
        <position position="399"/>
    </location>
</feature>
<dbReference type="Gene3D" id="3.60.110.10">
    <property type="entry name" value="Carbon-nitrogen hydrolase"/>
    <property type="match status" value="1"/>
</dbReference>
<evidence type="ECO:0000256" key="9">
    <source>
        <dbReference type="PIRSR" id="PIRSR639383-1"/>
    </source>
</evidence>